<dbReference type="PIRSF" id="PIRSF002070">
    <property type="entry name" value="SSB"/>
    <property type="match status" value="1"/>
</dbReference>
<dbReference type="PANTHER" id="PTHR10302:SF27">
    <property type="entry name" value="SINGLE-STRANDED DNA-BINDING PROTEIN"/>
    <property type="match status" value="1"/>
</dbReference>
<evidence type="ECO:0000256" key="2">
    <source>
        <dbReference type="HAMAP-Rule" id="MF_00984"/>
    </source>
</evidence>
<dbReference type="NCBIfam" id="TIGR00621">
    <property type="entry name" value="ssb"/>
    <property type="match status" value="1"/>
</dbReference>
<dbReference type="SUPFAM" id="SSF50249">
    <property type="entry name" value="Nucleic acid-binding proteins"/>
    <property type="match status" value="1"/>
</dbReference>
<comment type="caution">
    <text evidence="5">The sequence shown here is derived from an EMBL/GenBank/DDBJ whole genome shotgun (WGS) entry which is preliminary data.</text>
</comment>
<evidence type="ECO:0000313" key="5">
    <source>
        <dbReference type="EMBL" id="MBP1890811.1"/>
    </source>
</evidence>
<dbReference type="Gene3D" id="2.40.50.140">
    <property type="entry name" value="Nucleic acid-binding proteins"/>
    <property type="match status" value="1"/>
</dbReference>
<evidence type="ECO:0000256" key="1">
    <source>
        <dbReference type="ARBA" id="ARBA00023125"/>
    </source>
</evidence>
<comment type="subunit">
    <text evidence="2">Homotetramer.</text>
</comment>
<proteinExistence type="inferred from homology"/>
<evidence type="ECO:0000313" key="6">
    <source>
        <dbReference type="Proteomes" id="UP000783390"/>
    </source>
</evidence>
<accession>A0ABS4F3J3</accession>
<dbReference type="Proteomes" id="UP000783390">
    <property type="component" value="Unassembled WGS sequence"/>
</dbReference>
<protein>
    <recommendedName>
        <fullName evidence="2 3">Single-stranded DNA-binding protein</fullName>
        <shortName evidence="2">SSB</shortName>
    </recommendedName>
</protein>
<keyword evidence="1 2" id="KW-0238">DNA-binding</keyword>
<sequence>MNKVILLGRLTRDPELRFAAGSGNAVTRFSIAVTRQFKRDEADFINCVAFGKTAETIAQYLTKGGQIAITGNIRTGSYDAQDGSKRYTTDVVVESFEFVGGGKGNNNTGSFNNDFGGNNSDYSKPSNDSFGGFDDDMTPVDDGDMPF</sequence>
<dbReference type="InterPro" id="IPR012340">
    <property type="entry name" value="NA-bd_OB-fold"/>
</dbReference>
<comment type="caution">
    <text evidence="2">Lacks conserved residue(s) required for the propagation of feature annotation.</text>
</comment>
<dbReference type="PROSITE" id="PS50935">
    <property type="entry name" value="SSB"/>
    <property type="match status" value="1"/>
</dbReference>
<gene>
    <name evidence="5" type="ORF">J2Z53_002429</name>
</gene>
<feature type="compositionally biased region" description="Low complexity" evidence="4">
    <location>
        <begin position="105"/>
        <end position="121"/>
    </location>
</feature>
<organism evidence="5 6">
    <name type="scientific">Clostridium moniliforme</name>
    <dbReference type="NCBI Taxonomy" id="39489"/>
    <lineage>
        <taxon>Bacteria</taxon>
        <taxon>Bacillati</taxon>
        <taxon>Bacillota</taxon>
        <taxon>Clostridia</taxon>
        <taxon>Eubacteriales</taxon>
        <taxon>Clostridiaceae</taxon>
        <taxon>Clostridium</taxon>
    </lineage>
</organism>
<evidence type="ECO:0000256" key="3">
    <source>
        <dbReference type="PIRNR" id="PIRNR002070"/>
    </source>
</evidence>
<reference evidence="5 6" key="1">
    <citation type="submission" date="2021-03" db="EMBL/GenBank/DDBJ databases">
        <title>Genomic Encyclopedia of Type Strains, Phase IV (KMG-IV): sequencing the most valuable type-strain genomes for metagenomic binning, comparative biology and taxonomic classification.</title>
        <authorList>
            <person name="Goeker M."/>
        </authorList>
    </citation>
    <scope>NUCLEOTIDE SEQUENCE [LARGE SCALE GENOMIC DNA]</scope>
    <source>
        <strain evidence="5 6">DSM 3984</strain>
    </source>
</reference>
<dbReference type="InterPro" id="IPR000424">
    <property type="entry name" value="Primosome_PriB/ssb"/>
</dbReference>
<dbReference type="RefSeq" id="WP_209797724.1">
    <property type="nucleotide sequence ID" value="NZ_JAGGJZ010000012.1"/>
</dbReference>
<dbReference type="PANTHER" id="PTHR10302">
    <property type="entry name" value="SINGLE-STRANDED DNA-BINDING PROTEIN"/>
    <property type="match status" value="1"/>
</dbReference>
<feature type="region of interest" description="Disordered" evidence="4">
    <location>
        <begin position="103"/>
        <end position="147"/>
    </location>
</feature>
<keyword evidence="6" id="KW-1185">Reference proteome</keyword>
<name>A0ABS4F3J3_9CLOT</name>
<dbReference type="Pfam" id="PF00436">
    <property type="entry name" value="SSB"/>
    <property type="match status" value="1"/>
</dbReference>
<dbReference type="CDD" id="cd04496">
    <property type="entry name" value="SSB_OBF"/>
    <property type="match status" value="1"/>
</dbReference>
<dbReference type="InterPro" id="IPR011344">
    <property type="entry name" value="ssDNA-bd"/>
</dbReference>
<evidence type="ECO:0000256" key="4">
    <source>
        <dbReference type="SAM" id="MobiDB-lite"/>
    </source>
</evidence>
<dbReference type="GO" id="GO:0003677">
    <property type="term" value="F:DNA binding"/>
    <property type="evidence" value="ECO:0007669"/>
    <property type="project" value="UniProtKB-KW"/>
</dbReference>
<feature type="compositionally biased region" description="Acidic residues" evidence="4">
    <location>
        <begin position="133"/>
        <end position="147"/>
    </location>
</feature>
<dbReference type="HAMAP" id="MF_00984">
    <property type="entry name" value="SSB"/>
    <property type="match status" value="1"/>
</dbReference>
<dbReference type="EMBL" id="JAGGJZ010000012">
    <property type="protein sequence ID" value="MBP1890811.1"/>
    <property type="molecule type" value="Genomic_DNA"/>
</dbReference>